<keyword evidence="2 13" id="KW-0813">Transport</keyword>
<evidence type="ECO:0000256" key="8">
    <source>
        <dbReference type="ARBA" id="ARBA00023136"/>
    </source>
</evidence>
<evidence type="ECO:0000256" key="4">
    <source>
        <dbReference type="ARBA" id="ARBA00022692"/>
    </source>
</evidence>
<evidence type="ECO:0000256" key="3">
    <source>
        <dbReference type="ARBA" id="ARBA00022547"/>
    </source>
</evidence>
<dbReference type="InterPro" id="IPR050059">
    <property type="entry name" value="ATP_synthase_B_chain"/>
</dbReference>
<comment type="subcellular location">
    <subcellularLocation>
        <location evidence="13">Cell membrane</location>
        <topology evidence="13">Single-pass membrane protein</topology>
    </subcellularLocation>
    <subcellularLocation>
        <location evidence="12">Endomembrane system</location>
        <topology evidence="12">Single-pass membrane protein</topology>
    </subcellularLocation>
</comment>
<evidence type="ECO:0000256" key="9">
    <source>
        <dbReference type="ARBA" id="ARBA00023310"/>
    </source>
</evidence>
<dbReference type="OrthoDB" id="7283197at2"/>
<organism evidence="16 17">
    <name type="scientific">Acetobacter aceti</name>
    <dbReference type="NCBI Taxonomy" id="435"/>
    <lineage>
        <taxon>Bacteria</taxon>
        <taxon>Pseudomonadati</taxon>
        <taxon>Pseudomonadota</taxon>
        <taxon>Alphaproteobacteria</taxon>
        <taxon>Acetobacterales</taxon>
        <taxon>Acetobacteraceae</taxon>
        <taxon>Acetobacter</taxon>
        <taxon>Acetobacter subgen. Acetobacter</taxon>
    </lineage>
</organism>
<dbReference type="AlphaFoldDB" id="A0A1U9KFX9"/>
<reference evidence="16 17" key="1">
    <citation type="submission" date="2016-03" db="EMBL/GenBank/DDBJ databases">
        <title>Acetic acid bacteria sequencing.</title>
        <authorList>
            <person name="Brandt J."/>
            <person name="Jakob F."/>
            <person name="Vogel R.F."/>
        </authorList>
    </citation>
    <scope>NUCLEOTIDE SEQUENCE [LARGE SCALE GENOMIC DNA]</scope>
    <source>
        <strain evidence="16 17">TMW2.1153</strain>
    </source>
</reference>
<keyword evidence="13" id="KW-1003">Cell membrane</keyword>
<keyword evidence="3 13" id="KW-0138">CF(0)</keyword>
<comment type="subunit">
    <text evidence="13">F-type ATPases have 2 components, F(1) - the catalytic core - and F(0) - the membrane proton channel. F(1) has five subunits: alpha(3), beta(3), gamma(1), delta(1), epsilon(1). F(0) has three main subunits: a(1), b(2) and c(10-14). The alpha and beta chains form an alternating ring which encloses part of the gamma chain. F(1) is attached to F(0) by a central stalk formed by the gamma and epsilon chains, while a peripheral stalk is formed by the delta and b chains.</text>
</comment>
<evidence type="ECO:0000256" key="11">
    <source>
        <dbReference type="ARBA" id="ARBA00025614"/>
    </source>
</evidence>
<evidence type="ECO:0000256" key="10">
    <source>
        <dbReference type="ARBA" id="ARBA00025198"/>
    </source>
</evidence>
<dbReference type="GO" id="GO:0045259">
    <property type="term" value="C:proton-transporting ATP synthase complex"/>
    <property type="evidence" value="ECO:0007669"/>
    <property type="project" value="UniProtKB-KW"/>
</dbReference>
<keyword evidence="8 13" id="KW-0472">Membrane</keyword>
<evidence type="ECO:0000256" key="1">
    <source>
        <dbReference type="ARBA" id="ARBA00005513"/>
    </source>
</evidence>
<evidence type="ECO:0000256" key="14">
    <source>
        <dbReference type="RuleBase" id="RU003848"/>
    </source>
</evidence>
<keyword evidence="4 13" id="KW-0812">Transmembrane</keyword>
<evidence type="ECO:0000256" key="6">
    <source>
        <dbReference type="ARBA" id="ARBA00022989"/>
    </source>
</evidence>
<dbReference type="STRING" id="435.A0U92_07615"/>
<evidence type="ECO:0000313" key="17">
    <source>
        <dbReference type="Proteomes" id="UP000188937"/>
    </source>
</evidence>
<sequence length="169" mass="19029">MTSVTIFQQAGFWYAISFVLFFVIFGPKIWKPLRELLDARADRIRIELEEAARLRREAEQMREDATREREQAYAEANAVVEQARKQAEDIAAKARLEAEEMLSRREQMARDRISAAERAAVEEVRAAAVDAAFKSARLVIEETVNAQSTVSMIDKAIADLPASLTARAA</sequence>
<keyword evidence="5 13" id="KW-0375">Hydrogen ion transport</keyword>
<evidence type="ECO:0000256" key="13">
    <source>
        <dbReference type="HAMAP-Rule" id="MF_01398"/>
    </source>
</evidence>
<keyword evidence="6 13" id="KW-1133">Transmembrane helix</keyword>
<evidence type="ECO:0000256" key="7">
    <source>
        <dbReference type="ARBA" id="ARBA00023065"/>
    </source>
</evidence>
<gene>
    <name evidence="13" type="primary">atpF</name>
    <name evidence="16" type="ORF">A0U92_07615</name>
</gene>
<keyword evidence="7 13" id="KW-0406">Ion transport</keyword>
<feature type="transmembrane region" description="Helical" evidence="13">
    <location>
        <begin position="12"/>
        <end position="30"/>
    </location>
</feature>
<dbReference type="Proteomes" id="UP000188937">
    <property type="component" value="Chromosome"/>
</dbReference>
<dbReference type="PANTHER" id="PTHR33445">
    <property type="entry name" value="ATP SYNTHASE SUBUNIT B', CHLOROPLASTIC"/>
    <property type="match status" value="1"/>
</dbReference>
<dbReference type="Pfam" id="PF00430">
    <property type="entry name" value="ATP-synt_B"/>
    <property type="match status" value="1"/>
</dbReference>
<dbReference type="HAMAP" id="MF_01398">
    <property type="entry name" value="ATP_synth_b_bprime"/>
    <property type="match status" value="1"/>
</dbReference>
<proteinExistence type="inferred from homology"/>
<comment type="function">
    <text evidence="10 13">F(1)F(0) ATP synthase produces ATP from ADP in the presence of a proton or sodium gradient. F-type ATPases consist of two structural domains, F(1) containing the extramembraneous catalytic core and F(0) containing the membrane proton channel, linked together by a central stalk and a peripheral stalk. During catalysis, ATP synthesis in the catalytic domain of F(1) is coupled via a rotary mechanism of the central stalk subunits to proton translocation.</text>
</comment>
<dbReference type="EMBL" id="CP014692">
    <property type="protein sequence ID" value="AQS84668.1"/>
    <property type="molecule type" value="Genomic_DNA"/>
</dbReference>
<keyword evidence="17" id="KW-1185">Reference proteome</keyword>
<evidence type="ECO:0000313" key="16">
    <source>
        <dbReference type="EMBL" id="AQS84668.1"/>
    </source>
</evidence>
<dbReference type="eggNOG" id="COG0711">
    <property type="taxonomic scope" value="Bacteria"/>
</dbReference>
<feature type="coiled-coil region" evidence="15">
    <location>
        <begin position="34"/>
        <end position="111"/>
    </location>
</feature>
<accession>A0A1U9KFX9</accession>
<keyword evidence="9 13" id="KW-0066">ATP synthesis</keyword>
<dbReference type="GO" id="GO:0005886">
    <property type="term" value="C:plasma membrane"/>
    <property type="evidence" value="ECO:0007669"/>
    <property type="project" value="UniProtKB-SubCell"/>
</dbReference>
<name>A0A1U9KFX9_ACEAC</name>
<protein>
    <recommendedName>
        <fullName evidence="13">ATP synthase subunit b</fullName>
    </recommendedName>
    <alternativeName>
        <fullName evidence="13">ATP synthase F(0) sector subunit b</fullName>
    </alternativeName>
    <alternativeName>
        <fullName evidence="13">ATPase subunit I</fullName>
    </alternativeName>
    <alternativeName>
        <fullName evidence="13">F-type ATPase subunit b</fullName>
        <shortName evidence="13">F-ATPase subunit b</shortName>
    </alternativeName>
</protein>
<evidence type="ECO:0000256" key="5">
    <source>
        <dbReference type="ARBA" id="ARBA00022781"/>
    </source>
</evidence>
<evidence type="ECO:0000256" key="15">
    <source>
        <dbReference type="SAM" id="Coils"/>
    </source>
</evidence>
<dbReference type="CDD" id="cd06503">
    <property type="entry name" value="ATP-synt_Fo_b"/>
    <property type="match status" value="1"/>
</dbReference>
<dbReference type="InterPro" id="IPR002146">
    <property type="entry name" value="ATP_synth_b/b'su_bac/chlpt"/>
</dbReference>
<dbReference type="KEGG" id="aace:A0U92_07615"/>
<evidence type="ECO:0000256" key="2">
    <source>
        <dbReference type="ARBA" id="ARBA00022448"/>
    </source>
</evidence>
<comment type="function">
    <text evidence="11">Component of the F(0) channel, it forms part of the peripheral stalk, linking F(1) to F(0). The b'-subunit is a diverged and duplicated form of b found in plants and photosynthetic bacteria.</text>
</comment>
<dbReference type="PANTHER" id="PTHR33445:SF1">
    <property type="entry name" value="ATP SYNTHASE SUBUNIT B"/>
    <property type="match status" value="1"/>
</dbReference>
<dbReference type="GO" id="GO:0046933">
    <property type="term" value="F:proton-transporting ATP synthase activity, rotational mechanism"/>
    <property type="evidence" value="ECO:0007669"/>
    <property type="project" value="UniProtKB-UniRule"/>
</dbReference>
<dbReference type="GO" id="GO:0046961">
    <property type="term" value="F:proton-transporting ATPase activity, rotational mechanism"/>
    <property type="evidence" value="ECO:0007669"/>
    <property type="project" value="TreeGrafter"/>
</dbReference>
<evidence type="ECO:0000256" key="12">
    <source>
        <dbReference type="ARBA" id="ARBA00037847"/>
    </source>
</evidence>
<keyword evidence="15" id="KW-0175">Coiled coil</keyword>
<dbReference type="GO" id="GO:0012505">
    <property type="term" value="C:endomembrane system"/>
    <property type="evidence" value="ECO:0007669"/>
    <property type="project" value="UniProtKB-SubCell"/>
</dbReference>
<comment type="similarity">
    <text evidence="1 13 14">Belongs to the ATPase B chain family.</text>
</comment>